<feature type="region of interest" description="Disordered" evidence="1">
    <location>
        <begin position="89"/>
        <end position="116"/>
    </location>
</feature>
<organism evidence="3 4">
    <name type="scientific">Conexibacter woesei (strain DSM 14684 / CCUG 47730 / CIP 108061 / JCM 11494 / NBRC 100937 / ID131577)</name>
    <dbReference type="NCBI Taxonomy" id="469383"/>
    <lineage>
        <taxon>Bacteria</taxon>
        <taxon>Bacillati</taxon>
        <taxon>Actinomycetota</taxon>
        <taxon>Thermoleophilia</taxon>
        <taxon>Solirubrobacterales</taxon>
        <taxon>Conexibacteraceae</taxon>
        <taxon>Conexibacter</taxon>
    </lineage>
</organism>
<evidence type="ECO:0000256" key="1">
    <source>
        <dbReference type="SAM" id="MobiDB-lite"/>
    </source>
</evidence>
<proteinExistence type="predicted"/>
<sequence precursor="true">MTPSTLRRLLLASCALAACAATAPAATASPDTVIRTDVSLPSGVRAEIHAPARPSAAPLVLIAHGRHASCRRGTRLRPGWPCPRGWAANPSYRGYRPLAPPTSRSTPAVRSGSASS</sequence>
<gene>
    <name evidence="3" type="ordered locus">Cwoe_3819</name>
</gene>
<dbReference type="EMBL" id="CP001854">
    <property type="protein sequence ID" value="ADB52236.1"/>
    <property type="molecule type" value="Genomic_DNA"/>
</dbReference>
<evidence type="ECO:0000256" key="2">
    <source>
        <dbReference type="SAM" id="SignalP"/>
    </source>
</evidence>
<reference evidence="4" key="2">
    <citation type="submission" date="2010-01" db="EMBL/GenBank/DDBJ databases">
        <title>The complete genome of Conexibacter woesei DSM 14684.</title>
        <authorList>
            <consortium name="US DOE Joint Genome Institute (JGI-PGF)"/>
            <person name="Lucas S."/>
            <person name="Copeland A."/>
            <person name="Lapidus A."/>
            <person name="Glavina del Rio T."/>
            <person name="Dalin E."/>
            <person name="Tice H."/>
            <person name="Bruce D."/>
            <person name="Goodwin L."/>
            <person name="Pitluck S."/>
            <person name="Kyrpides N."/>
            <person name="Mavromatis K."/>
            <person name="Ivanova N."/>
            <person name="Mikhailova N."/>
            <person name="Chertkov O."/>
            <person name="Brettin T."/>
            <person name="Detter J.C."/>
            <person name="Han C."/>
            <person name="Larimer F."/>
            <person name="Land M."/>
            <person name="Hauser L."/>
            <person name="Markowitz V."/>
            <person name="Cheng J.-F."/>
            <person name="Hugenholtz P."/>
            <person name="Woyke T."/>
            <person name="Wu D."/>
            <person name="Pukall R."/>
            <person name="Steenblock K."/>
            <person name="Schneider S."/>
            <person name="Klenk H.-P."/>
            <person name="Eisen J.A."/>
        </authorList>
    </citation>
    <scope>NUCLEOTIDE SEQUENCE [LARGE SCALE GENOMIC DNA]</scope>
    <source>
        <strain evidence="4">DSM 14684 / CIP 108061 / JCM 11494 / NBRC 100937 / ID131577</strain>
    </source>
</reference>
<dbReference type="AlphaFoldDB" id="D3F2H0"/>
<protein>
    <submittedName>
        <fullName evidence="3">Uncharacterized protein</fullName>
    </submittedName>
</protein>
<dbReference type="Proteomes" id="UP000008229">
    <property type="component" value="Chromosome"/>
</dbReference>
<reference evidence="3 4" key="1">
    <citation type="journal article" date="2010" name="Stand. Genomic Sci.">
        <title>Complete genome sequence of Conexibacter woesei type strain (ID131577).</title>
        <authorList>
            <person name="Pukall R."/>
            <person name="Lapidus A."/>
            <person name="Glavina Del Rio T."/>
            <person name="Copeland A."/>
            <person name="Tice H."/>
            <person name="Cheng J.-F."/>
            <person name="Lucas S."/>
            <person name="Chen F."/>
            <person name="Nolan M."/>
            <person name="Bruce D."/>
            <person name="Goodwin L."/>
            <person name="Pitluck S."/>
            <person name="Mavromatis K."/>
            <person name="Ivanova N."/>
            <person name="Ovchinnikova G."/>
            <person name="Pati A."/>
            <person name="Chen A."/>
            <person name="Palaniappan K."/>
            <person name="Land M."/>
            <person name="Hauser L."/>
            <person name="Chang Y.-J."/>
            <person name="Jeffries C.D."/>
            <person name="Chain P."/>
            <person name="Meincke L."/>
            <person name="Sims D."/>
            <person name="Brettin T."/>
            <person name="Detter J.C."/>
            <person name="Rohde M."/>
            <person name="Goeker M."/>
            <person name="Bristow J."/>
            <person name="Eisen J.A."/>
            <person name="Markowitz V."/>
            <person name="Kyrpides N.C."/>
            <person name="Klenk H.-P."/>
            <person name="Hugenholtz P."/>
        </authorList>
    </citation>
    <scope>NUCLEOTIDE SEQUENCE [LARGE SCALE GENOMIC DNA]</scope>
    <source>
        <strain evidence="4">DSM 14684 / CIP 108061 / JCM 11494 / NBRC 100937 / ID131577</strain>
    </source>
</reference>
<dbReference type="InterPro" id="IPR006311">
    <property type="entry name" value="TAT_signal"/>
</dbReference>
<dbReference type="STRING" id="469383.Cwoe_3819"/>
<dbReference type="PROSITE" id="PS51318">
    <property type="entry name" value="TAT"/>
    <property type="match status" value="1"/>
</dbReference>
<feature type="chain" id="PRO_5003043949" evidence="2">
    <location>
        <begin position="26"/>
        <end position="116"/>
    </location>
</feature>
<dbReference type="KEGG" id="cwo:Cwoe_3819"/>
<evidence type="ECO:0000313" key="4">
    <source>
        <dbReference type="Proteomes" id="UP000008229"/>
    </source>
</evidence>
<feature type="signal peptide" evidence="2">
    <location>
        <begin position="1"/>
        <end position="25"/>
    </location>
</feature>
<dbReference type="HOGENOM" id="CLU_2092643_0_0_11"/>
<feature type="compositionally biased region" description="Polar residues" evidence="1">
    <location>
        <begin position="102"/>
        <end position="116"/>
    </location>
</feature>
<dbReference type="PROSITE" id="PS51257">
    <property type="entry name" value="PROKAR_LIPOPROTEIN"/>
    <property type="match status" value="1"/>
</dbReference>
<name>D3F2H0_CONWI</name>
<accession>D3F2H0</accession>
<keyword evidence="2" id="KW-0732">Signal</keyword>
<keyword evidence="4" id="KW-1185">Reference proteome</keyword>
<evidence type="ECO:0000313" key="3">
    <source>
        <dbReference type="EMBL" id="ADB52236.1"/>
    </source>
</evidence>